<feature type="compositionally biased region" description="Acidic residues" evidence="1">
    <location>
        <begin position="202"/>
        <end position="216"/>
    </location>
</feature>
<evidence type="ECO:0000256" key="1">
    <source>
        <dbReference type="SAM" id="MobiDB-lite"/>
    </source>
</evidence>
<feature type="compositionally biased region" description="Acidic residues" evidence="1">
    <location>
        <begin position="312"/>
        <end position="328"/>
    </location>
</feature>
<dbReference type="EMBL" id="JBAMMX010000012">
    <property type="protein sequence ID" value="KAK6929639.1"/>
    <property type="molecule type" value="Genomic_DNA"/>
</dbReference>
<evidence type="ECO:0000313" key="2">
    <source>
        <dbReference type="EMBL" id="KAK6929639.1"/>
    </source>
</evidence>
<sequence>MNDQLNMQNQQHMTSLGGAYGMWSQQQQHPIPMESSFSFNHRTMSNFPNPNQQGRSYWKPIKVGGSGSVDKRKVLKRKEINGGGGYKPPSLKELQSNNRLKAKRFYPKKFGTTSNKARFAPHAPRNTSSFIIRAKKSGGIASLVSPSPVTPAVLPTPIFSPSRELLVDTAKEEWGLDGYGSMNGLIRLRSSPGNYEIVDGHEDVDEEDGGSSDSDLEEHVEMERRLDQDLSRFEMIYPNNNSDYNIVLENRVNDQDTHIAHLEEQNLTLKERLFLVERELGQLRQRLQFLERGSVGGGDDIEEVVENSSENNENEGEGEVNEKDDGDVEYASGNQRDDNVDDCSVKAFPHKANSDQEIVDCKEKFVATEVNAEQETLDAEDNSNTDSEMIIGNVDQACC</sequence>
<keyword evidence="3" id="KW-1185">Reference proteome</keyword>
<feature type="region of interest" description="Disordered" evidence="1">
    <location>
        <begin position="199"/>
        <end position="220"/>
    </location>
</feature>
<name>A0AAN8Z7M9_9MAGN</name>
<evidence type="ECO:0000313" key="3">
    <source>
        <dbReference type="Proteomes" id="UP001370490"/>
    </source>
</evidence>
<gene>
    <name evidence="2" type="ORF">RJ641_003733</name>
</gene>
<proteinExistence type="predicted"/>
<comment type="caution">
    <text evidence="2">The sequence shown here is derived from an EMBL/GenBank/DDBJ whole genome shotgun (WGS) entry which is preliminary data.</text>
</comment>
<dbReference type="PANTHER" id="PTHR34484">
    <property type="entry name" value="OS02G0832600 PROTEIN"/>
    <property type="match status" value="1"/>
</dbReference>
<feature type="region of interest" description="Disordered" evidence="1">
    <location>
        <begin position="375"/>
        <end position="399"/>
    </location>
</feature>
<dbReference type="PANTHER" id="PTHR34484:SF2">
    <property type="entry name" value="OS02G0832600 PROTEIN"/>
    <property type="match status" value="1"/>
</dbReference>
<accession>A0AAN8Z7M9</accession>
<organism evidence="2 3">
    <name type="scientific">Dillenia turbinata</name>
    <dbReference type="NCBI Taxonomy" id="194707"/>
    <lineage>
        <taxon>Eukaryota</taxon>
        <taxon>Viridiplantae</taxon>
        <taxon>Streptophyta</taxon>
        <taxon>Embryophyta</taxon>
        <taxon>Tracheophyta</taxon>
        <taxon>Spermatophyta</taxon>
        <taxon>Magnoliopsida</taxon>
        <taxon>eudicotyledons</taxon>
        <taxon>Gunneridae</taxon>
        <taxon>Pentapetalae</taxon>
        <taxon>Dilleniales</taxon>
        <taxon>Dilleniaceae</taxon>
        <taxon>Dillenia</taxon>
    </lineage>
</organism>
<dbReference type="Proteomes" id="UP001370490">
    <property type="component" value="Unassembled WGS sequence"/>
</dbReference>
<protein>
    <submittedName>
        <fullName evidence="2">Uncharacterized protein</fullName>
    </submittedName>
</protein>
<feature type="region of interest" description="Disordered" evidence="1">
    <location>
        <begin position="295"/>
        <end position="342"/>
    </location>
</feature>
<reference evidence="2 3" key="1">
    <citation type="submission" date="2023-12" db="EMBL/GenBank/DDBJ databases">
        <title>A high-quality genome assembly for Dillenia turbinata (Dilleniales).</title>
        <authorList>
            <person name="Chanderbali A."/>
        </authorList>
    </citation>
    <scope>NUCLEOTIDE SEQUENCE [LARGE SCALE GENOMIC DNA]</scope>
    <source>
        <strain evidence="2">LSX21</strain>
        <tissue evidence="2">Leaf</tissue>
    </source>
</reference>
<dbReference type="AlphaFoldDB" id="A0AAN8Z7M9"/>